<comment type="caution">
    <text evidence="1">The sequence shown here is derived from an EMBL/GenBank/DDBJ whole genome shotgun (WGS) entry which is preliminary data.</text>
</comment>
<gene>
    <name evidence="1" type="ORF">HGA03_07985</name>
</gene>
<organism evidence="1 2">
    <name type="scientific">Cellulomonas denverensis</name>
    <dbReference type="NCBI Taxonomy" id="264297"/>
    <lineage>
        <taxon>Bacteria</taxon>
        <taxon>Bacillati</taxon>
        <taxon>Actinomycetota</taxon>
        <taxon>Actinomycetes</taxon>
        <taxon>Micrococcales</taxon>
        <taxon>Cellulomonadaceae</taxon>
        <taxon>Cellulomonas</taxon>
    </lineage>
</organism>
<evidence type="ECO:0000313" key="2">
    <source>
        <dbReference type="Proteomes" id="UP000581206"/>
    </source>
</evidence>
<dbReference type="AlphaFoldDB" id="A0A7X6KUN2"/>
<dbReference type="RefSeq" id="WP_168629726.1">
    <property type="nucleotide sequence ID" value="NZ_BONL01000004.1"/>
</dbReference>
<reference evidence="1 2" key="1">
    <citation type="submission" date="2020-04" db="EMBL/GenBank/DDBJ databases">
        <title>MicrobeNet Type strains.</title>
        <authorList>
            <person name="Nicholson A.C."/>
        </authorList>
    </citation>
    <scope>NUCLEOTIDE SEQUENCE [LARGE SCALE GENOMIC DNA]</scope>
    <source>
        <strain evidence="1 2">ATCC BAA-788</strain>
    </source>
</reference>
<proteinExistence type="predicted"/>
<name>A0A7X6KUN2_9CELL</name>
<dbReference type="Proteomes" id="UP000581206">
    <property type="component" value="Unassembled WGS sequence"/>
</dbReference>
<protein>
    <submittedName>
        <fullName evidence="1">Uncharacterized protein</fullName>
    </submittedName>
</protein>
<evidence type="ECO:0000313" key="1">
    <source>
        <dbReference type="EMBL" id="NKY22606.1"/>
    </source>
</evidence>
<keyword evidence="2" id="KW-1185">Reference proteome</keyword>
<sequence length="433" mass="47988">MLVLLDTLGHGSRLLLHSLAAAGIDATPVVIRYEGDLPEGVLCPFTAYTGLDRTGEPLFFDQVPVPPWCEIRQDRGPHGDILREGHPIGRIHYEPNTFRQVESVDWLLPGGALDRTDHYDRYGHRYATTHYADAVPYQTVYRGPGPWTIEVQHVARTVTLRSAHRLLTFGTLTDFVSHFLDDQHLDDQHVLIDSLSYPLFVTRDRARRPNTTLFWHEPLPGEVPGNMVTELADPKALTGIAFADDRHRRRIAAEFPHTPLRLEHLTPLDQFARHPDPGARSTFTLTATDELPGLPELLMAFPDVTFTVAALTQMSDRLHALARAHPHLRLLPTITHAALTHELARAAVYLDLNTGPQVLDAADAAYYLNLVVLALAPHAKVPEHALVAGSVPELVSWLGGALSGPEGRAQALNALHGQQGRLSTGTDWRRVLE</sequence>
<dbReference type="EMBL" id="JAAXOX010000003">
    <property type="protein sequence ID" value="NKY22606.1"/>
    <property type="molecule type" value="Genomic_DNA"/>
</dbReference>
<accession>A0A7X6KUN2</accession>